<geneLocation type="plasmid" evidence="1 2">
    <name>pREB2</name>
</geneLocation>
<evidence type="ECO:0000313" key="1">
    <source>
        <dbReference type="EMBL" id="ABW31900.1"/>
    </source>
</evidence>
<keyword evidence="1" id="KW-0614">Plasmid</keyword>
<keyword evidence="2" id="KW-1185">Reference proteome</keyword>
<dbReference type="EMBL" id="CP000839">
    <property type="protein sequence ID" value="ABW31900.1"/>
    <property type="molecule type" value="Genomic_DNA"/>
</dbReference>
<accession>A8ZL73</accession>
<protein>
    <submittedName>
        <fullName evidence="1">Uncharacterized protein</fullName>
    </submittedName>
</protein>
<dbReference type="Proteomes" id="UP000000268">
    <property type="component" value="Plasmid pREB2"/>
</dbReference>
<name>A8ZL73_ACAM1</name>
<dbReference type="HOGENOM" id="CLU_3148208_0_0_3"/>
<sequence length="48" mass="5550">MWSQSGNSLTQRQISQTVVWPKFKTLMIARNYNLLLNRAHTCNKKGDA</sequence>
<dbReference type="AlphaFoldDB" id="A8ZL73"/>
<evidence type="ECO:0000313" key="2">
    <source>
        <dbReference type="Proteomes" id="UP000000268"/>
    </source>
</evidence>
<dbReference type="KEGG" id="amr:AM1_B0178"/>
<gene>
    <name evidence="1" type="ordered locus">AM1_B0178</name>
</gene>
<proteinExistence type="predicted"/>
<organism evidence="1 2">
    <name type="scientific">Acaryochloris marina (strain MBIC 11017)</name>
    <dbReference type="NCBI Taxonomy" id="329726"/>
    <lineage>
        <taxon>Bacteria</taxon>
        <taxon>Bacillati</taxon>
        <taxon>Cyanobacteriota</taxon>
        <taxon>Cyanophyceae</taxon>
        <taxon>Acaryochloridales</taxon>
        <taxon>Acaryochloridaceae</taxon>
        <taxon>Acaryochloris</taxon>
    </lineage>
</organism>
<reference evidence="1 2" key="1">
    <citation type="journal article" date="2008" name="Proc. Natl. Acad. Sci. U.S.A.">
        <title>Niche adaptation and genome expansion in the chlorophyll d-producing cyanobacterium Acaryochloris marina.</title>
        <authorList>
            <person name="Swingley W.D."/>
            <person name="Chen M."/>
            <person name="Cheung P.C."/>
            <person name="Conrad A.L."/>
            <person name="Dejesa L.C."/>
            <person name="Hao J."/>
            <person name="Honchak B.M."/>
            <person name="Karbach L.E."/>
            <person name="Kurdoglu A."/>
            <person name="Lahiri S."/>
            <person name="Mastrian S.D."/>
            <person name="Miyashita H."/>
            <person name="Page L."/>
            <person name="Ramakrishna P."/>
            <person name="Satoh S."/>
            <person name="Sattley W.M."/>
            <person name="Shimada Y."/>
            <person name="Taylor H.L."/>
            <person name="Tomo T."/>
            <person name="Tsuchiya T."/>
            <person name="Wang Z.T."/>
            <person name="Raymond J."/>
            <person name="Mimuro M."/>
            <person name="Blankenship R.E."/>
            <person name="Touchman J.W."/>
        </authorList>
    </citation>
    <scope>NUCLEOTIDE SEQUENCE [LARGE SCALE GENOMIC DNA]</scope>
    <source>
        <strain evidence="2">MBIC 11017</strain>
        <plasmid evidence="2">Plasmid pREB2</plasmid>
    </source>
</reference>